<dbReference type="AlphaFoldDB" id="A0A4U8YLR9"/>
<keyword evidence="1" id="KW-0732">Signal</keyword>
<reference evidence="2 3" key="1">
    <citation type="submission" date="2019-03" db="EMBL/GenBank/DDBJ databases">
        <authorList>
            <person name="Nijsse B."/>
        </authorList>
    </citation>
    <scope>NUCLEOTIDE SEQUENCE [LARGE SCALE GENOMIC DNA]</scope>
    <source>
        <strain evidence="2">Desulfoluna butyratoxydans MSL71</strain>
    </source>
</reference>
<feature type="signal peptide" evidence="1">
    <location>
        <begin position="1"/>
        <end position="28"/>
    </location>
</feature>
<accession>A0A4U8YLR9</accession>
<dbReference type="EMBL" id="CAADHO010000003">
    <property type="protein sequence ID" value="VFQ44527.1"/>
    <property type="molecule type" value="Genomic_DNA"/>
</dbReference>
<evidence type="ECO:0000313" key="2">
    <source>
        <dbReference type="EMBL" id="VFQ44527.1"/>
    </source>
</evidence>
<evidence type="ECO:0000256" key="1">
    <source>
        <dbReference type="SAM" id="SignalP"/>
    </source>
</evidence>
<evidence type="ECO:0000313" key="3">
    <source>
        <dbReference type="Proteomes" id="UP000507962"/>
    </source>
</evidence>
<name>A0A4U8YLR9_9BACT</name>
<proteinExistence type="predicted"/>
<dbReference type="Proteomes" id="UP000507962">
    <property type="component" value="Unassembled WGS sequence"/>
</dbReference>
<dbReference type="Gene3D" id="1.20.120.1490">
    <property type="match status" value="2"/>
</dbReference>
<feature type="chain" id="PRO_5020474183" evidence="1">
    <location>
        <begin position="29"/>
        <end position="260"/>
    </location>
</feature>
<protein>
    <submittedName>
        <fullName evidence="2">Uncharacterized protein</fullName>
    </submittedName>
</protein>
<organism evidence="2 3">
    <name type="scientific">Desulfoluna butyratoxydans</name>
    <dbReference type="NCBI Taxonomy" id="231438"/>
    <lineage>
        <taxon>Bacteria</taxon>
        <taxon>Pseudomonadati</taxon>
        <taxon>Thermodesulfobacteriota</taxon>
        <taxon>Desulfobacteria</taxon>
        <taxon>Desulfobacterales</taxon>
        <taxon>Desulfolunaceae</taxon>
        <taxon>Desulfoluna</taxon>
    </lineage>
</organism>
<sequence>MMSLKKRCVWILLILVGFLLSSSGSALAAESKLLPLDTFDLTAEQMDLIGDTIEEYIGKENEMMTEIESKFSELTTILRQEDQVTTSREERKTARNVNRLVTDISKLYGKMIRTKVEYILKIKNVLTQEQRFRLVHSLEFEDEYADKALPTYVQLDDLIDLLGLSDKQVKEIISNRTQMMINELKIKRDIKFKVIDLENELINEEVDSDKVDKLLLAITDLGTKLIDNKVKYKLKSKDVLTTPQKRKLLHMIFLTRKTVN</sequence>
<keyword evidence="3" id="KW-1185">Reference proteome</keyword>
<dbReference type="RefSeq" id="WP_180140121.1">
    <property type="nucleotide sequence ID" value="NZ_CAADHO010000003.1"/>
</dbReference>
<gene>
    <name evidence="2" type="ORF">MSL71_21760</name>
</gene>